<dbReference type="PANTHER" id="PTHR33401">
    <property type="entry name" value="LIGHT-HARVESTING COMPLEX-LIKE PROTEIN OHP2, CHLOROPLASTIC"/>
    <property type="match status" value="1"/>
</dbReference>
<feature type="compositionally biased region" description="Basic and acidic residues" evidence="1">
    <location>
        <begin position="26"/>
        <end position="35"/>
    </location>
</feature>
<dbReference type="Proteomes" id="UP000504607">
    <property type="component" value="Chromosome 11"/>
</dbReference>
<reference evidence="3" key="1">
    <citation type="submission" date="2025-08" db="UniProtKB">
        <authorList>
            <consortium name="RefSeq"/>
        </authorList>
    </citation>
    <scope>IDENTIFICATION</scope>
</reference>
<dbReference type="GeneID" id="105053614"/>
<dbReference type="RefSeq" id="XP_073102286.1">
    <property type="nucleotide sequence ID" value="XM_073246185.1"/>
</dbReference>
<gene>
    <name evidence="3" type="primary">LOC105053614</name>
</gene>
<sequence>MATSGESRCTSLVCSCYAPVKYHSSKSIEGRDGTKGSKGISGKRAGHAGVKGVSHKPCVQPHPVPLKSNLKKPNRVGEQQQQQQQEVVVMMREGRRKVSWSDAHGRDLAHVQEFYSSELDEGEFKVVGGSCICVIQ</sequence>
<proteinExistence type="predicted"/>
<dbReference type="RefSeq" id="XP_029123015.1">
    <property type="nucleotide sequence ID" value="XM_029267182.1"/>
</dbReference>
<protein>
    <submittedName>
        <fullName evidence="3">Uncharacterized protein LOC105053614</fullName>
    </submittedName>
</protein>
<dbReference type="AlphaFoldDB" id="A0A8N4IG32"/>
<evidence type="ECO:0000313" key="3">
    <source>
        <dbReference type="RefSeq" id="XP_029123015.1"/>
    </source>
</evidence>
<accession>A0A8N4IG32</accession>
<evidence type="ECO:0000256" key="1">
    <source>
        <dbReference type="SAM" id="MobiDB-lite"/>
    </source>
</evidence>
<organism evidence="2 3">
    <name type="scientific">Elaeis guineensis var. tenera</name>
    <name type="common">Oil palm</name>
    <dbReference type="NCBI Taxonomy" id="51953"/>
    <lineage>
        <taxon>Eukaryota</taxon>
        <taxon>Viridiplantae</taxon>
        <taxon>Streptophyta</taxon>
        <taxon>Embryophyta</taxon>
        <taxon>Tracheophyta</taxon>
        <taxon>Spermatophyta</taxon>
        <taxon>Magnoliopsida</taxon>
        <taxon>Liliopsida</taxon>
        <taxon>Arecaceae</taxon>
        <taxon>Arecoideae</taxon>
        <taxon>Cocoseae</taxon>
        <taxon>Elaeidinae</taxon>
        <taxon>Elaeis</taxon>
    </lineage>
</organism>
<dbReference type="PANTHER" id="PTHR33401:SF13">
    <property type="entry name" value="EXPRESSED PROTEIN"/>
    <property type="match status" value="1"/>
</dbReference>
<feature type="region of interest" description="Disordered" evidence="1">
    <location>
        <begin position="25"/>
        <end position="83"/>
    </location>
</feature>
<dbReference type="OrthoDB" id="785513at2759"/>
<name>A0A8N4IG32_ELAGV</name>
<keyword evidence="2" id="KW-1185">Reference proteome</keyword>
<evidence type="ECO:0000313" key="2">
    <source>
        <dbReference type="Proteomes" id="UP000504607"/>
    </source>
</evidence>